<evidence type="ECO:0000256" key="1">
    <source>
        <dbReference type="ARBA" id="ARBA00004613"/>
    </source>
</evidence>
<dbReference type="Proteomes" id="UP000033870">
    <property type="component" value="Unassembled WGS sequence"/>
</dbReference>
<accession>A0A0G1YE91</accession>
<feature type="compositionally biased region" description="Low complexity" evidence="5">
    <location>
        <begin position="18"/>
        <end position="35"/>
    </location>
</feature>
<keyword evidence="6" id="KW-0472">Membrane</keyword>
<sequence length="272" mass="27961">MPLGEPEDMFAGAEDTGAMASDSAAAESAPTALEAGILKPKADAGRPVLPEREKTGLGVPVSESSAVRGAGPISMPAPPTGMYSGMPAEMIGEARLPELMKEPLGGRRGITGIVIMAVLLILGVGSAVIYFTVIRGADKPPGLVDAPAVLPSVPAEEAKEFVPETAPAPGEVSGGTPTTSVDEQLLFGEPVDTDGDGLDDAREGDINTDYLNWDTDGDQLSDGDEVTVWKTNPLDPDTDRDAYSDGTEVKNGYSPSGPGKIFDPALPTTTPS</sequence>
<feature type="region of interest" description="Disordered" evidence="5">
    <location>
        <begin position="1"/>
        <end position="78"/>
    </location>
</feature>
<dbReference type="InterPro" id="IPR059100">
    <property type="entry name" value="TSP3_bac"/>
</dbReference>
<organism evidence="7 8">
    <name type="scientific">Candidatus Magasanikbacteria bacterium GW2011_GWA2_56_11</name>
    <dbReference type="NCBI Taxonomy" id="1619044"/>
    <lineage>
        <taxon>Bacteria</taxon>
        <taxon>Candidatus Magasanikiibacteriota</taxon>
    </lineage>
</organism>
<keyword evidence="3" id="KW-0732">Signal</keyword>
<feature type="compositionally biased region" description="Acidic residues" evidence="5">
    <location>
        <begin position="215"/>
        <end position="225"/>
    </location>
</feature>
<dbReference type="AlphaFoldDB" id="A0A0G1YE91"/>
<feature type="region of interest" description="Disordered" evidence="5">
    <location>
        <begin position="159"/>
        <end position="272"/>
    </location>
</feature>
<name>A0A0G1YE91_9BACT</name>
<evidence type="ECO:0000313" key="7">
    <source>
        <dbReference type="EMBL" id="KKW41803.1"/>
    </source>
</evidence>
<gene>
    <name evidence="7" type="ORF">UY92_C0013G0002</name>
</gene>
<evidence type="ECO:0000256" key="2">
    <source>
        <dbReference type="ARBA" id="ARBA00022525"/>
    </source>
</evidence>
<protein>
    <submittedName>
        <fullName evidence="7">Uncharacterized protein</fullName>
    </submittedName>
</protein>
<feature type="transmembrane region" description="Helical" evidence="6">
    <location>
        <begin position="110"/>
        <end position="133"/>
    </location>
</feature>
<comment type="subcellular location">
    <subcellularLocation>
        <location evidence="1">Secreted</location>
    </subcellularLocation>
</comment>
<feature type="compositionally biased region" description="Basic and acidic residues" evidence="5">
    <location>
        <begin position="40"/>
        <end position="55"/>
    </location>
</feature>
<dbReference type="STRING" id="1619044.UY92_C0013G0002"/>
<evidence type="ECO:0000256" key="6">
    <source>
        <dbReference type="SAM" id="Phobius"/>
    </source>
</evidence>
<keyword evidence="6" id="KW-0812">Transmembrane</keyword>
<keyword evidence="4" id="KW-0106">Calcium</keyword>
<keyword evidence="2" id="KW-0964">Secreted</keyword>
<reference evidence="7 8" key="1">
    <citation type="journal article" date="2015" name="Nature">
        <title>rRNA introns, odd ribosomes, and small enigmatic genomes across a large radiation of phyla.</title>
        <authorList>
            <person name="Brown C.T."/>
            <person name="Hug L.A."/>
            <person name="Thomas B.C."/>
            <person name="Sharon I."/>
            <person name="Castelle C.J."/>
            <person name="Singh A."/>
            <person name="Wilkins M.J."/>
            <person name="Williams K.H."/>
            <person name="Banfield J.F."/>
        </authorList>
    </citation>
    <scope>NUCLEOTIDE SEQUENCE [LARGE SCALE GENOMIC DNA]</scope>
</reference>
<keyword evidence="6" id="KW-1133">Transmembrane helix</keyword>
<evidence type="ECO:0000256" key="5">
    <source>
        <dbReference type="SAM" id="MobiDB-lite"/>
    </source>
</evidence>
<dbReference type="EMBL" id="LCRX01000013">
    <property type="protein sequence ID" value="KKW41803.1"/>
    <property type="molecule type" value="Genomic_DNA"/>
</dbReference>
<evidence type="ECO:0000256" key="3">
    <source>
        <dbReference type="ARBA" id="ARBA00022729"/>
    </source>
</evidence>
<dbReference type="Pfam" id="PF18884">
    <property type="entry name" value="TSP3_bac"/>
    <property type="match status" value="1"/>
</dbReference>
<proteinExistence type="predicted"/>
<comment type="caution">
    <text evidence="7">The sequence shown here is derived from an EMBL/GenBank/DDBJ whole genome shotgun (WGS) entry which is preliminary data.</text>
</comment>
<evidence type="ECO:0000256" key="4">
    <source>
        <dbReference type="ARBA" id="ARBA00022837"/>
    </source>
</evidence>
<evidence type="ECO:0000313" key="8">
    <source>
        <dbReference type="Proteomes" id="UP000033870"/>
    </source>
</evidence>